<feature type="non-terminal residue" evidence="7">
    <location>
        <position position="1"/>
    </location>
</feature>
<comment type="caution">
    <text evidence="7">The sequence shown here is derived from an EMBL/GenBank/DDBJ whole genome shotgun (WGS) entry which is preliminary data.</text>
</comment>
<dbReference type="InterPro" id="IPR006694">
    <property type="entry name" value="Fatty_acid_hydroxylase"/>
</dbReference>
<dbReference type="GO" id="GO:0016020">
    <property type="term" value="C:membrane"/>
    <property type="evidence" value="ECO:0007669"/>
    <property type="project" value="UniProtKB-SubCell"/>
</dbReference>
<feature type="domain" description="Fatty acid hydroxylase" evidence="6">
    <location>
        <begin position="179"/>
        <end position="301"/>
    </location>
</feature>
<feature type="non-terminal residue" evidence="7">
    <location>
        <position position="335"/>
    </location>
</feature>
<dbReference type="PANTHER" id="PTHR11863">
    <property type="entry name" value="STEROL DESATURASE"/>
    <property type="match status" value="1"/>
</dbReference>
<protein>
    <submittedName>
        <fullName evidence="7">FXDC2 protein</fullName>
    </submittedName>
</protein>
<keyword evidence="8" id="KW-1185">Reference proteome</keyword>
<dbReference type="GO" id="GO:0008610">
    <property type="term" value="P:lipid biosynthetic process"/>
    <property type="evidence" value="ECO:0007669"/>
    <property type="project" value="InterPro"/>
</dbReference>
<evidence type="ECO:0000256" key="2">
    <source>
        <dbReference type="ARBA" id="ARBA00022692"/>
    </source>
</evidence>
<evidence type="ECO:0000259" key="6">
    <source>
        <dbReference type="Pfam" id="PF04116"/>
    </source>
</evidence>
<evidence type="ECO:0000256" key="5">
    <source>
        <dbReference type="SAM" id="Phobius"/>
    </source>
</evidence>
<dbReference type="OrthoDB" id="408954at2759"/>
<feature type="transmembrane region" description="Helical" evidence="5">
    <location>
        <begin position="170"/>
        <end position="190"/>
    </location>
</feature>
<evidence type="ECO:0000256" key="1">
    <source>
        <dbReference type="ARBA" id="ARBA00004370"/>
    </source>
</evidence>
<gene>
    <name evidence="7" type="primary">Faxdc2</name>
    <name evidence="7" type="ORF">BUCCAP_R07117</name>
</gene>
<reference evidence="7 8" key="1">
    <citation type="submission" date="2019-09" db="EMBL/GenBank/DDBJ databases">
        <title>Bird 10,000 Genomes (B10K) Project - Family phase.</title>
        <authorList>
            <person name="Zhang G."/>
        </authorList>
    </citation>
    <scope>NUCLEOTIDE SEQUENCE [LARGE SCALE GENOMIC DNA]</scope>
    <source>
        <strain evidence="7">B10K-DU-001-16</strain>
        <tissue evidence="7">Muscle</tissue>
    </source>
</reference>
<dbReference type="InterPro" id="IPR050307">
    <property type="entry name" value="Sterol_Desaturase_Related"/>
</dbReference>
<proteinExistence type="predicted"/>
<dbReference type="Proteomes" id="UP000534107">
    <property type="component" value="Unassembled WGS sequence"/>
</dbReference>
<dbReference type="GO" id="GO:0016491">
    <property type="term" value="F:oxidoreductase activity"/>
    <property type="evidence" value="ECO:0007669"/>
    <property type="project" value="InterPro"/>
</dbReference>
<evidence type="ECO:0000256" key="3">
    <source>
        <dbReference type="ARBA" id="ARBA00022989"/>
    </source>
</evidence>
<keyword evidence="4 5" id="KW-0472">Membrane</keyword>
<evidence type="ECO:0000256" key="4">
    <source>
        <dbReference type="ARBA" id="ARBA00023136"/>
    </source>
</evidence>
<evidence type="ECO:0000313" key="7">
    <source>
        <dbReference type="EMBL" id="NXH09438.1"/>
    </source>
</evidence>
<dbReference type="AlphaFoldDB" id="A0A7K9H6V1"/>
<keyword evidence="2 5" id="KW-0812">Transmembrane</keyword>
<dbReference type="EMBL" id="VWZO01000503">
    <property type="protein sequence ID" value="NXH09438.1"/>
    <property type="molecule type" value="Genomic_DNA"/>
</dbReference>
<evidence type="ECO:0000313" key="8">
    <source>
        <dbReference type="Proteomes" id="UP000534107"/>
    </source>
</evidence>
<feature type="transmembrane region" description="Helical" evidence="5">
    <location>
        <begin position="30"/>
        <end position="51"/>
    </location>
</feature>
<organism evidence="7 8">
    <name type="scientific">Bucco capensis</name>
    <name type="common">collared puffbird</name>
    <dbReference type="NCBI Taxonomy" id="135168"/>
    <lineage>
        <taxon>Eukaryota</taxon>
        <taxon>Metazoa</taxon>
        <taxon>Chordata</taxon>
        <taxon>Craniata</taxon>
        <taxon>Vertebrata</taxon>
        <taxon>Euteleostomi</taxon>
        <taxon>Archelosauria</taxon>
        <taxon>Archosauria</taxon>
        <taxon>Dinosauria</taxon>
        <taxon>Saurischia</taxon>
        <taxon>Theropoda</taxon>
        <taxon>Coelurosauria</taxon>
        <taxon>Aves</taxon>
        <taxon>Neognathae</taxon>
        <taxon>Neoaves</taxon>
        <taxon>Telluraves</taxon>
        <taxon>Coraciimorphae</taxon>
        <taxon>Piciformes</taxon>
        <taxon>Bucconidae</taxon>
        <taxon>Bucco</taxon>
    </lineage>
</organism>
<feature type="transmembrane region" description="Helical" evidence="5">
    <location>
        <begin position="133"/>
        <end position="155"/>
    </location>
</feature>
<accession>A0A7K9H6V1</accession>
<dbReference type="Pfam" id="PF04116">
    <property type="entry name" value="FA_hydroxylase"/>
    <property type="match status" value="1"/>
</dbReference>
<dbReference type="GO" id="GO:0005506">
    <property type="term" value="F:iron ion binding"/>
    <property type="evidence" value="ECO:0007669"/>
    <property type="project" value="InterPro"/>
</dbReference>
<keyword evidence="3 5" id="KW-1133">Transmembrane helix</keyword>
<feature type="transmembrane region" description="Helical" evidence="5">
    <location>
        <begin position="81"/>
        <end position="106"/>
    </location>
</feature>
<sequence length="335" mass="38742">FQMKTDSGYSTMAVQQKQEEKLWDAIKISAYVLGTGLLVFTALVNSVSWYVQNIWDTSGHFWQTAWLKFYYQVEGNERTIFFLWAALVPGLAFWGFNGIFLVADVTGKPTFITRYRIQLGKNDPVDTKKLRQAIYTALCNQFFVSLPMLVPMFYVMKWWGSTFSKELPTFHWFLVELSIFTLIEEILFYYTHRLVHLPLLYKHVHKKHHEWTAPIGVVSIYAHPLEHIISNTLPVMTGPMLMGSHIVTIAAWFSLALITTSISHCGYHLPFLPSPEFHDFHHLKFNQCYGVLGVLDYLHGTDTVFRQSKAYERHKVLLSLTPLSESIPEAPKRAE</sequence>
<comment type="subcellular location">
    <subcellularLocation>
        <location evidence="1">Membrane</location>
    </subcellularLocation>
</comment>
<feature type="transmembrane region" description="Helical" evidence="5">
    <location>
        <begin position="241"/>
        <end position="262"/>
    </location>
</feature>
<name>A0A7K9H6V1_9PICI</name>